<comment type="caution">
    <text evidence="1">The sequence shown here is derived from an EMBL/GenBank/DDBJ whole genome shotgun (WGS) entry which is preliminary data.</text>
</comment>
<dbReference type="EMBL" id="CAMXCH010000001">
    <property type="protein sequence ID" value="CAI3930997.1"/>
    <property type="molecule type" value="Genomic_DNA"/>
</dbReference>
<name>A0ABN8W6Q2_9PROT</name>
<accession>A0ABN8W6Q2</accession>
<proteinExistence type="predicted"/>
<dbReference type="InterPro" id="IPR007922">
    <property type="entry name" value="DciA-like"/>
</dbReference>
<organism evidence="1 2">
    <name type="scientific">Commensalibacter papalotli</name>
    <name type="common">ex Botero et al. 2024</name>
    <dbReference type="NCBI Taxonomy" id="2972766"/>
    <lineage>
        <taxon>Bacteria</taxon>
        <taxon>Pseudomonadati</taxon>
        <taxon>Pseudomonadota</taxon>
        <taxon>Alphaproteobacteria</taxon>
        <taxon>Acetobacterales</taxon>
        <taxon>Acetobacteraceae</taxon>
    </lineage>
</organism>
<evidence type="ECO:0000313" key="1">
    <source>
        <dbReference type="EMBL" id="CAI3930997.1"/>
    </source>
</evidence>
<evidence type="ECO:0000313" key="2">
    <source>
        <dbReference type="Proteomes" id="UP001154272"/>
    </source>
</evidence>
<dbReference type="Pfam" id="PF05258">
    <property type="entry name" value="DciA"/>
    <property type="match status" value="1"/>
</dbReference>
<protein>
    <submittedName>
        <fullName evidence="1">DUF721 domain</fullName>
    </submittedName>
</protein>
<sequence>MAKCVDVGHTNVKSKWHMSFESTYKEMVPLTMNEEQSSQNEYYSTDYPVNKSAKRSYDMHQIAGTIQRVTRPIFKQKIISNTQLMTDWSDIIGHHYGKLSFPYRLANGTLTIACTSTTAAEMQYITINLIQKINIYCGRTIVKNIKFLSNRNALASLPKKPSLPTRPLVPVQIDNFPKGPLQEALAKLGGQLQHQKKGK</sequence>
<keyword evidence="2" id="KW-1185">Reference proteome</keyword>
<reference evidence="1" key="1">
    <citation type="submission" date="2022-10" db="EMBL/GenBank/DDBJ databases">
        <authorList>
            <person name="Botero Cardona J."/>
        </authorList>
    </citation>
    <scope>NUCLEOTIDE SEQUENCE</scope>
    <source>
        <strain evidence="1">R-83534</strain>
    </source>
</reference>
<dbReference type="Proteomes" id="UP001154272">
    <property type="component" value="Unassembled WGS sequence"/>
</dbReference>
<gene>
    <name evidence="1" type="ORF">R83534S58_LOCUS533</name>
</gene>